<comment type="caution">
    <text evidence="1">The sequence shown here is derived from an EMBL/GenBank/DDBJ whole genome shotgun (WGS) entry which is preliminary data.</text>
</comment>
<evidence type="ECO:0000313" key="1">
    <source>
        <dbReference type="EMBL" id="KAE9533579.1"/>
    </source>
</evidence>
<organism evidence="1 2">
    <name type="scientific">Aphis glycines</name>
    <name type="common">Soybean aphid</name>
    <dbReference type="NCBI Taxonomy" id="307491"/>
    <lineage>
        <taxon>Eukaryota</taxon>
        <taxon>Metazoa</taxon>
        <taxon>Ecdysozoa</taxon>
        <taxon>Arthropoda</taxon>
        <taxon>Hexapoda</taxon>
        <taxon>Insecta</taxon>
        <taxon>Pterygota</taxon>
        <taxon>Neoptera</taxon>
        <taxon>Paraneoptera</taxon>
        <taxon>Hemiptera</taxon>
        <taxon>Sternorrhyncha</taxon>
        <taxon>Aphidomorpha</taxon>
        <taxon>Aphidoidea</taxon>
        <taxon>Aphididae</taxon>
        <taxon>Aphidini</taxon>
        <taxon>Aphis</taxon>
        <taxon>Aphis</taxon>
    </lineage>
</organism>
<proteinExistence type="predicted"/>
<keyword evidence="2" id="KW-1185">Reference proteome</keyword>
<dbReference type="AlphaFoldDB" id="A0A6G0TIM6"/>
<name>A0A6G0TIM6_APHGL</name>
<sequence length="273" mass="31827">MILLQLGLEARIEKKLNGGAQFNHLITPLEVYLSPNTGIFISLTCINGKIYSIFCFILLNVGCVEQSCLSIFATHGVLVCVQQYNNIKKTQHQHIVLSPSYKRPYVICFRTKSKAQIQLMGNLLRAKVYPSKLYLSTGLIFKILHMFIDHFTGKKIRKSSNYILSFTLLQVVLVSSCWVLSKLDEKLQYVKRILLRRYTDGRKISFNMKLRITHLYMIWYEEYKLQKKNPNKPQQLYFICCNLMPYNIKLKNTTIITFYISLFLVRIFNGVAL</sequence>
<evidence type="ECO:0000313" key="2">
    <source>
        <dbReference type="Proteomes" id="UP000475862"/>
    </source>
</evidence>
<dbReference type="Proteomes" id="UP000475862">
    <property type="component" value="Unassembled WGS sequence"/>
</dbReference>
<accession>A0A6G0TIM6</accession>
<dbReference type="OrthoDB" id="10592477at2759"/>
<reference evidence="1 2" key="1">
    <citation type="submission" date="2019-08" db="EMBL/GenBank/DDBJ databases">
        <title>The genome of the soybean aphid Biotype 1, its phylome, world population structure and adaptation to the North American continent.</title>
        <authorList>
            <person name="Giordano R."/>
            <person name="Donthu R.K."/>
            <person name="Hernandez A.G."/>
            <person name="Wright C.L."/>
            <person name="Zimin A.V."/>
        </authorList>
    </citation>
    <scope>NUCLEOTIDE SEQUENCE [LARGE SCALE GENOMIC DNA]</scope>
    <source>
        <tissue evidence="1">Whole aphids</tissue>
    </source>
</reference>
<protein>
    <submittedName>
        <fullName evidence="1">Uncharacterized protein</fullName>
    </submittedName>
</protein>
<gene>
    <name evidence="1" type="ORF">AGLY_009217</name>
</gene>
<dbReference type="EMBL" id="VYZN01000034">
    <property type="protein sequence ID" value="KAE9533579.1"/>
    <property type="molecule type" value="Genomic_DNA"/>
</dbReference>